<name>A0A1K1LCU2_9BACT</name>
<dbReference type="Proteomes" id="UP000186323">
    <property type="component" value="Chromosome I"/>
</dbReference>
<reference evidence="2" key="1">
    <citation type="submission" date="2016-10" db="EMBL/GenBank/DDBJ databases">
        <authorList>
            <person name="Wegmann U."/>
        </authorList>
    </citation>
    <scope>NUCLEOTIDE SEQUENCE [LARGE SCALE GENOMIC DNA]</scope>
</reference>
<evidence type="ECO:0000313" key="1">
    <source>
        <dbReference type="EMBL" id="SFV72509.1"/>
    </source>
</evidence>
<gene>
    <name evidence="1" type="ORF">DESPIGER_0625</name>
</gene>
<proteinExistence type="predicted"/>
<evidence type="ECO:0000313" key="2">
    <source>
        <dbReference type="Proteomes" id="UP000186323"/>
    </source>
</evidence>
<dbReference type="Pfam" id="PF05861">
    <property type="entry name" value="PhnI"/>
    <property type="match status" value="1"/>
</dbReference>
<dbReference type="OrthoDB" id="9790536at2"/>
<sequence length="390" mass="42864">MYVAVKGGEKAIAAAHALLARERRGDVQIPEVTLEQLAGQLKLAVDRIMAEGSLYSPELAALAFKQARGDAVEAIFLLRAYRTTLPRFGVSEPVDTSRMRVERRISATWKDLPGGQILGSTFDYTHRLLDRGLAVPGTAPRDTEPERTAEDLAMMATDTQALLQEPLPRAMDALGREGLMESVSPSHEGNDCPDITRQPLELPADGSGDRAVRLQSMARADEGFLLGMAYSTQRGYGAVHPFTGELRRGFVELSITPEELGFAITLGEVELTECDMVSRYTGRALDPCFTRGYGLVFGNNERKALSMSIVDRALRARELQEDQIGPAQNPEFVLMHGDNVDASGFVQHIKLPHYVDFQAELSLIRQLRERKHAEEQAAAASEKHAEAIHA</sequence>
<dbReference type="EMBL" id="LT630450">
    <property type="protein sequence ID" value="SFV72509.1"/>
    <property type="molecule type" value="Genomic_DNA"/>
</dbReference>
<dbReference type="PIRSF" id="PIRSF007313">
    <property type="entry name" value="PhnI"/>
    <property type="match status" value="1"/>
</dbReference>
<dbReference type="AlphaFoldDB" id="A0A1K1LCU2"/>
<dbReference type="RefSeq" id="WP_072332966.1">
    <property type="nucleotide sequence ID" value="NZ_DBGALU010000127.1"/>
</dbReference>
<dbReference type="KEGG" id="dpg:DESPIGER_0625"/>
<keyword evidence="2" id="KW-1185">Reference proteome</keyword>
<protein>
    <submittedName>
        <fullName evidence="1">PhnI protein</fullName>
    </submittedName>
</protein>
<dbReference type="GO" id="GO:0019634">
    <property type="term" value="P:organic phosphonate metabolic process"/>
    <property type="evidence" value="ECO:0007669"/>
    <property type="project" value="InterPro"/>
</dbReference>
<organism evidence="1 2">
    <name type="scientific">Desulfovibrio piger</name>
    <dbReference type="NCBI Taxonomy" id="901"/>
    <lineage>
        <taxon>Bacteria</taxon>
        <taxon>Pseudomonadati</taxon>
        <taxon>Thermodesulfobacteriota</taxon>
        <taxon>Desulfovibrionia</taxon>
        <taxon>Desulfovibrionales</taxon>
        <taxon>Desulfovibrionaceae</taxon>
        <taxon>Desulfovibrio</taxon>
    </lineage>
</organism>
<accession>A0A1K1LCU2</accession>
<dbReference type="InterPro" id="IPR008773">
    <property type="entry name" value="PhnI"/>
</dbReference>